<geneLocation type="plasmid" evidence="1">
    <name>pE196_IMP6</name>
</geneLocation>
<dbReference type="AlphaFoldDB" id="A0A455TML8"/>
<evidence type="ECO:0000313" key="1">
    <source>
        <dbReference type="EMBL" id="BBI29361.1"/>
    </source>
</evidence>
<protein>
    <submittedName>
        <fullName evidence="1">Uncharacterized protein</fullName>
    </submittedName>
</protein>
<keyword evidence="1" id="KW-0614">Plasmid</keyword>
<name>A0A455TML8_KLEPN</name>
<sequence>MNPQIQSRFFKTWLTVSSSPFLYGFNNSFRRRIFAYLRLEDEVPTSRMLC</sequence>
<proteinExistence type="predicted"/>
<organism evidence="1">
    <name type="scientific">Klebsiella pneumoniae</name>
    <dbReference type="NCBI Taxonomy" id="573"/>
    <lineage>
        <taxon>Bacteria</taxon>
        <taxon>Pseudomonadati</taxon>
        <taxon>Pseudomonadota</taxon>
        <taxon>Gammaproteobacteria</taxon>
        <taxon>Enterobacterales</taxon>
        <taxon>Enterobacteriaceae</taxon>
        <taxon>Klebsiella/Raoultella group</taxon>
        <taxon>Klebsiella</taxon>
        <taxon>Klebsiella pneumoniae complex</taxon>
    </lineage>
</organism>
<reference evidence="1" key="1">
    <citation type="submission" date="2019-01" db="EMBL/GenBank/DDBJ databases">
        <title>Genomic characterization of novel carbapenem resistance plasmid carrying blaIMP-6 in northern Osaka.</title>
        <authorList>
            <person name="Abe R."/>
            <person name="Akeda Y."/>
            <person name="Sugawara Y."/>
            <person name="Yamamoto N."/>
            <person name="Tomono K."/>
            <person name="Takeuchi D."/>
            <person name="Kawahara R."/>
            <person name="Hamada S."/>
        </authorList>
    </citation>
    <scope>NUCLEOTIDE SEQUENCE</scope>
    <source>
        <strain evidence="1">E196</strain>
        <plasmid evidence="1">pE196_IMP6</plasmid>
    </source>
</reference>
<dbReference type="EMBL" id="AP019405">
    <property type="protein sequence ID" value="BBI29361.1"/>
    <property type="molecule type" value="Genomic_DNA"/>
</dbReference>
<accession>A0A455TML8</accession>